<protein>
    <recommendedName>
        <fullName evidence="6">Holliday junction branch migration complex subunit RuvA</fullName>
    </recommendedName>
</protein>
<dbReference type="SMART" id="SM00278">
    <property type="entry name" value="HhH1"/>
    <property type="match status" value="2"/>
</dbReference>
<dbReference type="Proteomes" id="UP000677305">
    <property type="component" value="Chromosome"/>
</dbReference>
<dbReference type="GO" id="GO:0005737">
    <property type="term" value="C:cytoplasm"/>
    <property type="evidence" value="ECO:0007669"/>
    <property type="project" value="UniProtKB-SubCell"/>
</dbReference>
<evidence type="ECO:0000256" key="1">
    <source>
        <dbReference type="ARBA" id="ARBA00022490"/>
    </source>
</evidence>
<dbReference type="GO" id="GO:0009379">
    <property type="term" value="C:Holliday junction helicase complex"/>
    <property type="evidence" value="ECO:0007669"/>
    <property type="project" value="InterPro"/>
</dbReference>
<proteinExistence type="inferred from homology"/>
<dbReference type="InterPro" id="IPR000085">
    <property type="entry name" value="RuvA"/>
</dbReference>
<comment type="function">
    <text evidence="6">The RuvA-RuvB-RuvC complex processes Holliday junction (HJ) DNA during genetic recombination and DNA repair, while the RuvA-RuvB complex plays an important role in the rescue of blocked DNA replication forks via replication fork reversal (RFR). RuvA specifically binds to HJ cruciform DNA, conferring on it an open structure. The RuvB hexamer acts as an ATP-dependent pump, pulling dsDNA into and through the RuvAB complex. HJ branch migration allows RuvC to scan DNA until it finds its consensus sequence, where it cleaves and resolves the cruciform DNA.</text>
</comment>
<dbReference type="Gene3D" id="1.10.8.10">
    <property type="entry name" value="DNA helicase RuvA subunit, C-terminal domain"/>
    <property type="match status" value="1"/>
</dbReference>
<dbReference type="InterPro" id="IPR013849">
    <property type="entry name" value="DNA_helicase_Holl-junc_RuvA_I"/>
</dbReference>
<dbReference type="InterPro" id="IPR012340">
    <property type="entry name" value="NA-bd_OB-fold"/>
</dbReference>
<dbReference type="InterPro" id="IPR003583">
    <property type="entry name" value="Hlx-hairpin-Hlx_DNA-bd_motif"/>
</dbReference>
<dbReference type="AlphaFoldDB" id="A0A8J8MFK3"/>
<name>A0A8J8MFK3_9FIRM</name>
<dbReference type="GO" id="GO:0048476">
    <property type="term" value="C:Holliday junction resolvase complex"/>
    <property type="evidence" value="ECO:0007669"/>
    <property type="project" value="UniProtKB-UniRule"/>
</dbReference>
<evidence type="ECO:0000313" key="8">
    <source>
        <dbReference type="EMBL" id="QUH31700.1"/>
    </source>
</evidence>
<dbReference type="Gene3D" id="1.10.150.20">
    <property type="entry name" value="5' to 3' exonuclease, C-terminal subdomain"/>
    <property type="match status" value="1"/>
</dbReference>
<feature type="region of interest" description="Domain I" evidence="6">
    <location>
        <begin position="1"/>
        <end position="64"/>
    </location>
</feature>
<dbReference type="SUPFAM" id="SSF50249">
    <property type="entry name" value="Nucleic acid-binding proteins"/>
    <property type="match status" value="1"/>
</dbReference>
<keyword evidence="2 6" id="KW-0227">DNA damage</keyword>
<dbReference type="NCBIfam" id="TIGR00084">
    <property type="entry name" value="ruvA"/>
    <property type="match status" value="1"/>
</dbReference>
<dbReference type="Pfam" id="PF14520">
    <property type="entry name" value="HHH_5"/>
    <property type="match status" value="1"/>
</dbReference>
<dbReference type="RefSeq" id="WP_212691654.1">
    <property type="nucleotide sequence ID" value="NZ_CP058561.1"/>
</dbReference>
<keyword evidence="5 6" id="KW-0234">DNA repair</keyword>
<feature type="domain" description="Helix-hairpin-helix DNA-binding motif class 1" evidence="7">
    <location>
        <begin position="108"/>
        <end position="127"/>
    </location>
</feature>
<dbReference type="GO" id="GO:0000400">
    <property type="term" value="F:four-way junction DNA binding"/>
    <property type="evidence" value="ECO:0007669"/>
    <property type="project" value="UniProtKB-UniRule"/>
</dbReference>
<dbReference type="EMBL" id="CP058561">
    <property type="protein sequence ID" value="QUH31700.1"/>
    <property type="molecule type" value="Genomic_DNA"/>
</dbReference>
<dbReference type="GO" id="GO:0006310">
    <property type="term" value="P:DNA recombination"/>
    <property type="evidence" value="ECO:0007669"/>
    <property type="project" value="UniProtKB-UniRule"/>
</dbReference>
<keyword evidence="9" id="KW-1185">Reference proteome</keyword>
<evidence type="ECO:0000259" key="7">
    <source>
        <dbReference type="SMART" id="SM00278"/>
    </source>
</evidence>
<organism evidence="8 9">
    <name type="scientific">Vallitalea guaymasensis</name>
    <dbReference type="NCBI Taxonomy" id="1185412"/>
    <lineage>
        <taxon>Bacteria</taxon>
        <taxon>Bacillati</taxon>
        <taxon>Bacillota</taxon>
        <taxon>Clostridia</taxon>
        <taxon>Lachnospirales</taxon>
        <taxon>Vallitaleaceae</taxon>
        <taxon>Vallitalea</taxon>
    </lineage>
</organism>
<dbReference type="Gene3D" id="2.40.50.140">
    <property type="entry name" value="Nucleic acid-binding proteins"/>
    <property type="match status" value="1"/>
</dbReference>
<dbReference type="HAMAP" id="MF_00031">
    <property type="entry name" value="DNA_HJ_migration_RuvA"/>
    <property type="match status" value="1"/>
</dbReference>
<sequence length="204" mass="22083">MISYIKGTLEFVGDDFIIIESQSIGYEIKISMSAIQDLPCIGENIKMHTYLYVREDAMLLYGFITRDDLEVFKKLITVNGIGPKGALGVLSTITPDELRFAVIADDVKTISKAPGIGKKTAQKLILELKDKLKLKDYSDSVGAEIEGNSQLALTSNAKNDAIAALVSLGYTSTEAVKAVRTLEITETTTAENIIKGALGKLASF</sequence>
<dbReference type="CDD" id="cd14332">
    <property type="entry name" value="UBA_RuvA_C"/>
    <property type="match status" value="1"/>
</dbReference>
<gene>
    <name evidence="6 8" type="primary">ruvA</name>
    <name evidence="8" type="ORF">HYG85_23330</name>
</gene>
<keyword evidence="1 6" id="KW-0963">Cytoplasm</keyword>
<evidence type="ECO:0000256" key="3">
    <source>
        <dbReference type="ARBA" id="ARBA00023125"/>
    </source>
</evidence>
<evidence type="ECO:0000256" key="6">
    <source>
        <dbReference type="HAMAP-Rule" id="MF_00031"/>
    </source>
</evidence>
<dbReference type="InterPro" id="IPR011114">
    <property type="entry name" value="RuvA_C"/>
</dbReference>
<dbReference type="GO" id="GO:0006281">
    <property type="term" value="P:DNA repair"/>
    <property type="evidence" value="ECO:0007669"/>
    <property type="project" value="UniProtKB-UniRule"/>
</dbReference>
<comment type="subcellular location">
    <subcellularLocation>
        <location evidence="6">Cytoplasm</location>
    </subcellularLocation>
</comment>
<dbReference type="SUPFAM" id="SSF46929">
    <property type="entry name" value="DNA helicase RuvA subunit, C-terminal domain"/>
    <property type="match status" value="1"/>
</dbReference>
<dbReference type="InterPro" id="IPR036267">
    <property type="entry name" value="RuvA_C_sf"/>
</dbReference>
<evidence type="ECO:0000256" key="5">
    <source>
        <dbReference type="ARBA" id="ARBA00023204"/>
    </source>
</evidence>
<dbReference type="KEGG" id="vgu:HYG85_23330"/>
<evidence type="ECO:0000256" key="2">
    <source>
        <dbReference type="ARBA" id="ARBA00022763"/>
    </source>
</evidence>
<evidence type="ECO:0000313" key="9">
    <source>
        <dbReference type="Proteomes" id="UP000677305"/>
    </source>
</evidence>
<reference evidence="8 9" key="1">
    <citation type="submission" date="2020-07" db="EMBL/GenBank/DDBJ databases">
        <title>Vallitalea guaymasensis genome.</title>
        <authorList>
            <person name="Postec A."/>
        </authorList>
    </citation>
    <scope>NUCLEOTIDE SEQUENCE [LARGE SCALE GENOMIC DNA]</scope>
    <source>
        <strain evidence="8 9">Ra1766G1</strain>
    </source>
</reference>
<comment type="domain">
    <text evidence="6">Has three domains with a flexible linker between the domains II and III and assumes an 'L' shape. Domain III is highly mobile and contacts RuvB.</text>
</comment>
<keyword evidence="4 6" id="KW-0233">DNA recombination</keyword>
<comment type="subunit">
    <text evidence="6">Homotetramer. Forms an RuvA(8)-RuvB(12)-Holliday junction (HJ) complex. HJ DNA is sandwiched between 2 RuvA tetramers; dsDNA enters through RuvA and exits via RuvB. An RuvB hexamer assembles on each DNA strand where it exits the tetramer. Each RuvB hexamer is contacted by two RuvA subunits (via domain III) on 2 adjacent RuvB subunits; this complex drives branch migration. In the full resolvosome a probable DNA-RuvA(4)-RuvB(12)-RuvC(2) complex forms which resolves the HJ.</text>
</comment>
<dbReference type="GO" id="GO:0005524">
    <property type="term" value="F:ATP binding"/>
    <property type="evidence" value="ECO:0007669"/>
    <property type="project" value="InterPro"/>
</dbReference>
<dbReference type="Pfam" id="PF01330">
    <property type="entry name" value="RuvA_N"/>
    <property type="match status" value="1"/>
</dbReference>
<keyword evidence="3 6" id="KW-0238">DNA-binding</keyword>
<dbReference type="GO" id="GO:0009378">
    <property type="term" value="F:four-way junction helicase activity"/>
    <property type="evidence" value="ECO:0007669"/>
    <property type="project" value="InterPro"/>
</dbReference>
<comment type="similarity">
    <text evidence="6">Belongs to the RuvA family.</text>
</comment>
<dbReference type="Pfam" id="PF07499">
    <property type="entry name" value="RuvA_C"/>
    <property type="match status" value="1"/>
</dbReference>
<accession>A0A8J8MFK3</accession>
<dbReference type="SUPFAM" id="SSF47781">
    <property type="entry name" value="RuvA domain 2-like"/>
    <property type="match status" value="1"/>
</dbReference>
<comment type="caution">
    <text evidence="6">Lacks conserved residue(s) required for the propagation of feature annotation.</text>
</comment>
<feature type="domain" description="Helix-hairpin-helix DNA-binding motif class 1" evidence="7">
    <location>
        <begin position="73"/>
        <end position="92"/>
    </location>
</feature>
<evidence type="ECO:0000256" key="4">
    <source>
        <dbReference type="ARBA" id="ARBA00023172"/>
    </source>
</evidence>
<feature type="region of interest" description="Domain III" evidence="6">
    <location>
        <begin position="155"/>
        <end position="204"/>
    </location>
</feature>
<dbReference type="InterPro" id="IPR010994">
    <property type="entry name" value="RuvA_2-like"/>
</dbReference>